<evidence type="ECO:0000256" key="2">
    <source>
        <dbReference type="PROSITE-ProRule" id="PRU00708"/>
    </source>
</evidence>
<dbReference type="PANTHER" id="PTHR47926:SF452">
    <property type="entry name" value="PENTATRICOPEPTIDE REPEAT-CONTAINING PROTEIN"/>
    <property type="match status" value="1"/>
</dbReference>
<dbReference type="NCBIfam" id="TIGR00756">
    <property type="entry name" value="PPR"/>
    <property type="match status" value="2"/>
</dbReference>
<dbReference type="Gene3D" id="1.25.40.10">
    <property type="entry name" value="Tetratricopeptide repeat domain"/>
    <property type="match status" value="2"/>
</dbReference>
<dbReference type="Proteomes" id="UP001327560">
    <property type="component" value="Chromosome 4"/>
</dbReference>
<evidence type="ECO:0008006" key="5">
    <source>
        <dbReference type="Google" id="ProtNLM"/>
    </source>
</evidence>
<keyword evidence="1" id="KW-0677">Repeat</keyword>
<dbReference type="InterPro" id="IPR011990">
    <property type="entry name" value="TPR-like_helical_dom_sf"/>
</dbReference>
<dbReference type="AlphaFoldDB" id="A0AAQ3QCX5"/>
<sequence length="346" mass="38144">MANPELLRVARVPLFHVFRPPSAASASASASASSEAIRRASSPREALHLFKLRVRRSQQLDVDFDSHAAVFALKSCSRPPFDLLLPHIHGFILKRNLSSHVFVASALLHVYSLTSPSCARALFDEIPHRNIVTENTMLACLYRAGDLSAARTVFNGMAQKDIVTWSTMIGAYMDMGQRAISFALFRDMMNDTDLKPDPLMFVTLLTCCSRTGSLHLMGRSIHAYAEKNGLEINVQLGTSLIDMYAKSGFLKTAYNVFERIPEKNVMHWTAMICGLAMHGHGREAVAFFEKMQETGLSEITATGAHDLSSNIDSYCAVQQTESSCAIAAQLLGNIDIIVHNKEEHVA</sequence>
<proteinExistence type="predicted"/>
<protein>
    <recommendedName>
        <fullName evidence="5">Pentatricopeptide repeat-containing protein</fullName>
    </recommendedName>
</protein>
<gene>
    <name evidence="3" type="ORF">Cni_G13674</name>
</gene>
<accession>A0AAQ3QCX5</accession>
<evidence type="ECO:0000256" key="1">
    <source>
        <dbReference type="ARBA" id="ARBA00022737"/>
    </source>
</evidence>
<feature type="repeat" description="PPR" evidence="2">
    <location>
        <begin position="264"/>
        <end position="298"/>
    </location>
</feature>
<keyword evidence="4" id="KW-1185">Reference proteome</keyword>
<dbReference type="FunFam" id="1.25.40.10:FF:000285">
    <property type="entry name" value="Pentatricopeptide repeat-containing protein, chloroplastic"/>
    <property type="match status" value="1"/>
</dbReference>
<dbReference type="Pfam" id="PF01535">
    <property type="entry name" value="PPR"/>
    <property type="match status" value="4"/>
</dbReference>
<feature type="repeat" description="PPR" evidence="2">
    <location>
        <begin position="161"/>
        <end position="196"/>
    </location>
</feature>
<evidence type="ECO:0000313" key="4">
    <source>
        <dbReference type="Proteomes" id="UP001327560"/>
    </source>
</evidence>
<reference evidence="3 4" key="1">
    <citation type="submission" date="2023-10" db="EMBL/GenBank/DDBJ databases">
        <title>Chromosome-scale genome assembly provides insights into flower coloration mechanisms of Canna indica.</title>
        <authorList>
            <person name="Li C."/>
        </authorList>
    </citation>
    <scope>NUCLEOTIDE SEQUENCE [LARGE SCALE GENOMIC DNA]</scope>
    <source>
        <tissue evidence="3">Flower</tissue>
    </source>
</reference>
<dbReference type="PROSITE" id="PS51375">
    <property type="entry name" value="PPR"/>
    <property type="match status" value="2"/>
</dbReference>
<dbReference type="InterPro" id="IPR002885">
    <property type="entry name" value="PPR_rpt"/>
</dbReference>
<name>A0AAQ3QCX5_9LILI</name>
<organism evidence="3 4">
    <name type="scientific">Canna indica</name>
    <name type="common">Indian-shot</name>
    <dbReference type="NCBI Taxonomy" id="4628"/>
    <lineage>
        <taxon>Eukaryota</taxon>
        <taxon>Viridiplantae</taxon>
        <taxon>Streptophyta</taxon>
        <taxon>Embryophyta</taxon>
        <taxon>Tracheophyta</taxon>
        <taxon>Spermatophyta</taxon>
        <taxon>Magnoliopsida</taxon>
        <taxon>Liliopsida</taxon>
        <taxon>Zingiberales</taxon>
        <taxon>Cannaceae</taxon>
        <taxon>Canna</taxon>
    </lineage>
</organism>
<dbReference type="EMBL" id="CP136893">
    <property type="protein sequence ID" value="WOL04951.1"/>
    <property type="molecule type" value="Genomic_DNA"/>
</dbReference>
<dbReference type="PANTHER" id="PTHR47926">
    <property type="entry name" value="PENTATRICOPEPTIDE REPEAT-CONTAINING PROTEIN"/>
    <property type="match status" value="1"/>
</dbReference>
<dbReference type="GO" id="GO:0009451">
    <property type="term" value="P:RNA modification"/>
    <property type="evidence" value="ECO:0007669"/>
    <property type="project" value="InterPro"/>
</dbReference>
<evidence type="ECO:0000313" key="3">
    <source>
        <dbReference type="EMBL" id="WOL04951.1"/>
    </source>
</evidence>
<dbReference type="InterPro" id="IPR046960">
    <property type="entry name" value="PPR_At4g14850-like_plant"/>
</dbReference>
<dbReference type="GO" id="GO:0003723">
    <property type="term" value="F:RNA binding"/>
    <property type="evidence" value="ECO:0007669"/>
    <property type="project" value="InterPro"/>
</dbReference>